<feature type="domain" description="C2H2-type" evidence="10">
    <location>
        <begin position="602"/>
        <end position="629"/>
    </location>
</feature>
<dbReference type="PROSITE" id="PS50157">
    <property type="entry name" value="ZINC_FINGER_C2H2_2"/>
    <property type="match status" value="18"/>
</dbReference>
<feature type="domain" description="C2H2-type" evidence="10">
    <location>
        <begin position="686"/>
        <end position="713"/>
    </location>
</feature>
<feature type="domain" description="C2H2-type" evidence="10">
    <location>
        <begin position="714"/>
        <end position="741"/>
    </location>
</feature>
<feature type="compositionally biased region" description="Basic and acidic residues" evidence="9">
    <location>
        <begin position="420"/>
        <end position="430"/>
    </location>
</feature>
<feature type="binding site" evidence="8">
    <location>
        <position position="1019"/>
    </location>
    <ligand>
        <name>Zn(2+)</name>
        <dbReference type="ChEBI" id="CHEBI:29105"/>
    </ligand>
</feature>
<feature type="domain" description="C2H2-type" evidence="10">
    <location>
        <begin position="1327"/>
        <end position="1355"/>
    </location>
</feature>
<feature type="binding site" evidence="8">
    <location>
        <position position="12"/>
    </location>
    <ligand>
        <name>Zn(2+)</name>
        <dbReference type="ChEBI" id="CHEBI:29105"/>
    </ligand>
</feature>
<dbReference type="SUPFAM" id="SSF57716">
    <property type="entry name" value="Glucocorticoid receptor-like (DNA-binding domain)"/>
    <property type="match status" value="2"/>
</dbReference>
<evidence type="ECO:0000256" key="2">
    <source>
        <dbReference type="ARBA" id="ARBA00022723"/>
    </source>
</evidence>
<evidence type="ECO:0000256" key="7">
    <source>
        <dbReference type="PROSITE-ProRule" id="PRU00042"/>
    </source>
</evidence>
<feature type="domain" description="C2H2-type" evidence="10">
    <location>
        <begin position="658"/>
        <end position="685"/>
    </location>
</feature>
<dbReference type="Gene3D" id="3.40.1800.20">
    <property type="match status" value="1"/>
</dbReference>
<feature type="domain" description="C2H2-type" evidence="10">
    <location>
        <begin position="1473"/>
        <end position="1500"/>
    </location>
</feature>
<evidence type="ECO:0000313" key="13">
    <source>
        <dbReference type="RefSeq" id="XP_049303035.1"/>
    </source>
</evidence>
<keyword evidence="5 8" id="KW-0862">Zinc</keyword>
<feature type="domain" description="C2H2-type" evidence="10">
    <location>
        <begin position="630"/>
        <end position="657"/>
    </location>
</feature>
<feature type="domain" description="ZAD" evidence="11">
    <location>
        <begin position="971"/>
        <end position="1043"/>
    </location>
</feature>
<evidence type="ECO:0000256" key="8">
    <source>
        <dbReference type="PROSITE-ProRule" id="PRU01263"/>
    </source>
</evidence>
<feature type="domain" description="C2H2-type" evidence="10">
    <location>
        <begin position="370"/>
        <end position="398"/>
    </location>
</feature>
<feature type="region of interest" description="Disordered" evidence="9">
    <location>
        <begin position="825"/>
        <end position="853"/>
    </location>
</feature>
<dbReference type="SUPFAM" id="SSF57667">
    <property type="entry name" value="beta-beta-alpha zinc fingers"/>
    <property type="match status" value="10"/>
</dbReference>
<feature type="binding site" evidence="8">
    <location>
        <position position="9"/>
    </location>
    <ligand>
        <name>Zn(2+)</name>
        <dbReference type="ChEBI" id="CHEBI:29105"/>
    </ligand>
</feature>
<feature type="binding site" evidence="8">
    <location>
        <position position="1016"/>
    </location>
    <ligand>
        <name>Zn(2+)</name>
        <dbReference type="ChEBI" id="CHEBI:29105"/>
    </ligand>
</feature>
<feature type="domain" description="C2H2-type" evidence="10">
    <location>
        <begin position="1417"/>
        <end position="1444"/>
    </location>
</feature>
<keyword evidence="4 7" id="KW-0863">Zinc-finger</keyword>
<evidence type="ECO:0000256" key="4">
    <source>
        <dbReference type="ARBA" id="ARBA00022771"/>
    </source>
</evidence>
<feature type="binding site" evidence="8">
    <location>
        <position position="58"/>
    </location>
    <ligand>
        <name>Zn(2+)</name>
        <dbReference type="ChEBI" id="CHEBI:29105"/>
    </ligand>
</feature>
<feature type="binding site" evidence="8">
    <location>
        <position position="55"/>
    </location>
    <ligand>
        <name>Zn(2+)</name>
        <dbReference type="ChEBI" id="CHEBI:29105"/>
    </ligand>
</feature>
<accession>A0ABM3J1M3</accession>
<evidence type="ECO:0000256" key="9">
    <source>
        <dbReference type="SAM" id="MobiDB-lite"/>
    </source>
</evidence>
<organism evidence="12 13">
    <name type="scientific">Bactrocera dorsalis</name>
    <name type="common">Oriental fruit fly</name>
    <name type="synonym">Dacus dorsalis</name>
    <dbReference type="NCBI Taxonomy" id="27457"/>
    <lineage>
        <taxon>Eukaryota</taxon>
        <taxon>Metazoa</taxon>
        <taxon>Ecdysozoa</taxon>
        <taxon>Arthropoda</taxon>
        <taxon>Hexapoda</taxon>
        <taxon>Insecta</taxon>
        <taxon>Pterygota</taxon>
        <taxon>Neoptera</taxon>
        <taxon>Endopterygota</taxon>
        <taxon>Diptera</taxon>
        <taxon>Brachycera</taxon>
        <taxon>Muscomorpha</taxon>
        <taxon>Tephritoidea</taxon>
        <taxon>Tephritidae</taxon>
        <taxon>Bactrocera</taxon>
        <taxon>Bactrocera</taxon>
    </lineage>
</organism>
<reference evidence="12" key="1">
    <citation type="submission" date="2025-05" db="UniProtKB">
        <authorList>
            <consortium name="RefSeq"/>
        </authorList>
    </citation>
    <scope>NUCLEOTIDE SEQUENCE [LARGE SCALE GENOMIC DNA]</scope>
</reference>
<dbReference type="InterPro" id="IPR012934">
    <property type="entry name" value="Znf_AD"/>
</dbReference>
<feature type="compositionally biased region" description="Basic and acidic residues" evidence="9">
    <location>
        <begin position="392"/>
        <end position="403"/>
    </location>
</feature>
<dbReference type="InterPro" id="IPR013087">
    <property type="entry name" value="Znf_C2H2_type"/>
</dbReference>
<feature type="binding site" evidence="8">
    <location>
        <position position="973"/>
    </location>
    <ligand>
        <name>Zn(2+)</name>
        <dbReference type="ChEBI" id="CHEBI:29105"/>
    </ligand>
</feature>
<evidence type="ECO:0000259" key="11">
    <source>
        <dbReference type="PROSITE" id="PS51915"/>
    </source>
</evidence>
<dbReference type="Pfam" id="PF00096">
    <property type="entry name" value="zf-C2H2"/>
    <property type="match status" value="10"/>
</dbReference>
<dbReference type="SMART" id="SM00868">
    <property type="entry name" value="zf-AD"/>
    <property type="match status" value="2"/>
</dbReference>
<dbReference type="GeneID" id="105230442"/>
<protein>
    <submittedName>
        <fullName evidence="13">Uncharacterized protein LOC105230442</fullName>
    </submittedName>
</protein>
<feature type="domain" description="C2H2-type" evidence="10">
    <location>
        <begin position="1361"/>
        <end position="1388"/>
    </location>
</feature>
<evidence type="ECO:0000313" key="12">
    <source>
        <dbReference type="Proteomes" id="UP001652620"/>
    </source>
</evidence>
<evidence type="ECO:0000259" key="10">
    <source>
        <dbReference type="PROSITE" id="PS50157"/>
    </source>
</evidence>
<feature type="domain" description="C2H2-type" evidence="10">
    <location>
        <begin position="1445"/>
        <end position="1472"/>
    </location>
</feature>
<feature type="domain" description="C2H2-type" evidence="10">
    <location>
        <begin position="546"/>
        <end position="573"/>
    </location>
</feature>
<name>A0ABM3J1M3_BACDO</name>
<feature type="compositionally biased region" description="Polar residues" evidence="9">
    <location>
        <begin position="405"/>
        <end position="419"/>
    </location>
</feature>
<feature type="domain" description="C2H2-type" evidence="10">
    <location>
        <begin position="1266"/>
        <end position="1294"/>
    </location>
</feature>
<dbReference type="Pfam" id="PF07776">
    <property type="entry name" value="zf-AD"/>
    <property type="match status" value="2"/>
</dbReference>
<dbReference type="PROSITE" id="PS51915">
    <property type="entry name" value="ZAD"/>
    <property type="match status" value="2"/>
</dbReference>
<keyword evidence="3" id="KW-0677">Repeat</keyword>
<dbReference type="RefSeq" id="XP_049303035.1">
    <property type="nucleotide sequence ID" value="XM_049447078.1"/>
</dbReference>
<keyword evidence="2 8" id="KW-0479">Metal-binding</keyword>
<keyword evidence="6" id="KW-0539">Nucleus</keyword>
<sequence>MAMDLEKICRTCLGLGGPLLSIYDGGGGGGCIADMLRDFTKTKPRREDKLPEKVCLSCISEINRCYSFKLKCENSCRTLRQLVPDAPPEESQEELSKVKVIQVNKCVQTNADVPKQLTTVHTQTKENVVSQTNRYVQTIPICNITHNKSTSPINVKSNNTLRFDKIKLENTLGVEFGEEIEIVESSKLQRRNNVQHTLALKRCRIDECYEEVEEDGEEIIMELHTDDTDIVDNSEGITLYSTLNAAVQETEEVNDDTTTCYQLTHSQSENESENGNVAGNNENIISETNQLRDCDEEFDEDGVYARFIYTAEENEAFNTGDGNTQSEDYNFTIFKNDTGEAEVLAKSTVTTRSSSKATEGKNVRVLKDELKCCYCPMTFVSSKRLARHELKRHASEQTRKENESISEQEPSKSNVTLENSEMKNDHNEDKNLSIAEPTLIKNTISSTLQPIVQKTQPAKLIHFCETCGAGFALRRSLVHHKKQNLCNKTTFDCEKCQRVFISEETLKEHLLTHLQDHECTECGKQFGTNDELGQHMVDEHKRNLRNQCPICKKVFTILSALKDHLRVHSGEKPFVCDICNKAFSQKTNLKQHIMRHSKEKKFKCDECARTFVTKGELCSHRRTHTGEHPFRCDECLATFTISSSLVKHKRIHTGERPYACDLCPKRFTSSFTLKNHRRTHTGEKPFKCRWCSKTFTQKQDCVIHHRTHTGERNHRCHVCGEKFTHLGTLRTHMKTHEAKDVDGVPKAAARGKRVSTRSILNTSKRDSMDGSAYNITILDVEEDDGDADSDVDGDTTTVVTVAREDMERLVADGTLAVKSATFISSSESPSGSKLLDADRRCSPRSPGPTRLGGISGIPSIAFPSLPIVAVAPTPPFPDTSALSDCELLGPTLPLEPIPSVEVKLPLGLIAIEVVAEIPPIMPPTPPPPVSNASADSKGNCCVGGVRMQILFGLQISTETIFELFAGIGMVGLCRLCAAVRKKDMLIPMNFDICQKMRECFGIEMCNSGDKLPKCACGLCLETLQNAFSFFQKVKESQESLALLLSISKDDKPETVNEVCIRLNESELTNSHITAQYIESVKDHEMKGVDIESDNMLTLDSMELNMQMMHRCIEEDGDDEYQSLEILNVTEVNSSLTDMDDKVGGESLSQLSENSTDVKIETYFLEDVDEDLEEGSLVNQETTEAKSRELNENNFKPTIIEILPANNCVTNSSKSFETTEVNNAQVYEWRLYTWICHTCSEICETFAALHLHAKEKHEVQEVNYLQYKCTDCQKICAHYNKFLNHVRFRHHPELSLRCDACDNQLESFQELAAHRENCAAAQQYPLVDLCNICGKSFHSRNATLVHSRAQHNEEDSDKTKYHQCTQCDKKFKRVANLRAHEHIHSGLKEFVCDICDRKFRQKHNLEVHLYTHINERVFECKICNKSLKTSTSLEKHQLIHKDIKKFACDYCEKEFRTKDAKLSHERIHTGEKPLKCKYCDRCFRFRSGLMGHLNLHTGDRPYSCQDCSRQFTNWGNMNKHMKRCSKRQSSGKST</sequence>
<dbReference type="PROSITE" id="PS00028">
    <property type="entry name" value="ZINC_FINGER_C2H2_1"/>
    <property type="match status" value="17"/>
</dbReference>
<gene>
    <name evidence="13" type="primary">LOC105230442</name>
</gene>
<feature type="binding site" evidence="8">
    <location>
        <position position="976"/>
    </location>
    <ligand>
        <name>Zn(2+)</name>
        <dbReference type="ChEBI" id="CHEBI:29105"/>
    </ligand>
</feature>
<keyword evidence="12" id="KW-1185">Reference proteome</keyword>
<dbReference type="Proteomes" id="UP001652620">
    <property type="component" value="Chromosome 2"/>
</dbReference>
<evidence type="ECO:0000256" key="6">
    <source>
        <dbReference type="ARBA" id="ARBA00023242"/>
    </source>
</evidence>
<feature type="domain" description="C2H2-type" evidence="10">
    <location>
        <begin position="1501"/>
        <end position="1532"/>
    </location>
</feature>
<feature type="domain" description="C2H2-type" evidence="10">
    <location>
        <begin position="491"/>
        <end position="518"/>
    </location>
</feature>
<evidence type="ECO:0000256" key="5">
    <source>
        <dbReference type="ARBA" id="ARBA00022833"/>
    </source>
</evidence>
<dbReference type="SMART" id="SM00355">
    <property type="entry name" value="ZnF_C2H2"/>
    <property type="match status" value="20"/>
</dbReference>
<feature type="region of interest" description="Disordered" evidence="9">
    <location>
        <begin position="390"/>
        <end position="430"/>
    </location>
</feature>
<evidence type="ECO:0000256" key="1">
    <source>
        <dbReference type="ARBA" id="ARBA00004123"/>
    </source>
</evidence>
<feature type="domain" description="C2H2-type" evidence="10">
    <location>
        <begin position="1389"/>
        <end position="1416"/>
    </location>
</feature>
<reference evidence="13" key="2">
    <citation type="submission" date="2025-08" db="UniProtKB">
        <authorList>
            <consortium name="RefSeq"/>
        </authorList>
    </citation>
    <scope>IDENTIFICATION</scope>
    <source>
        <tissue evidence="13">Adult</tissue>
    </source>
</reference>
<feature type="domain" description="C2H2-type" evidence="10">
    <location>
        <begin position="574"/>
        <end position="601"/>
    </location>
</feature>
<dbReference type="InterPro" id="IPR036236">
    <property type="entry name" value="Znf_C2H2_sf"/>
</dbReference>
<dbReference type="PANTHER" id="PTHR24381">
    <property type="entry name" value="ZINC FINGER PROTEIN"/>
    <property type="match status" value="1"/>
</dbReference>
<feature type="domain" description="C2H2-type" evidence="10">
    <location>
        <begin position="517"/>
        <end position="540"/>
    </location>
</feature>
<dbReference type="Gene3D" id="3.30.160.60">
    <property type="entry name" value="Classic Zinc Finger"/>
    <property type="match status" value="15"/>
</dbReference>
<dbReference type="Pfam" id="PF13912">
    <property type="entry name" value="zf-C2H2_6"/>
    <property type="match status" value="1"/>
</dbReference>
<feature type="domain" description="ZAD" evidence="11">
    <location>
        <begin position="7"/>
        <end position="82"/>
    </location>
</feature>
<evidence type="ECO:0000256" key="3">
    <source>
        <dbReference type="ARBA" id="ARBA00022737"/>
    </source>
</evidence>
<proteinExistence type="predicted"/>
<dbReference type="PANTHER" id="PTHR24381:SF393">
    <property type="entry name" value="CHROMATIN-LINKED ADAPTOR FOR MSL PROTEINS, ISOFORM B"/>
    <property type="match status" value="1"/>
</dbReference>
<comment type="subcellular location">
    <subcellularLocation>
        <location evidence="1">Nucleus</location>
    </subcellularLocation>
</comment>